<comment type="caution">
    <text evidence="1">The sequence shown here is derived from an EMBL/GenBank/DDBJ whole genome shotgun (WGS) entry which is preliminary data.</text>
</comment>
<dbReference type="Proteomes" id="UP000012092">
    <property type="component" value="Unassembled WGS sequence"/>
</dbReference>
<accession>M6RMX0</accession>
<proteinExistence type="predicted"/>
<evidence type="ECO:0000313" key="2">
    <source>
        <dbReference type="Proteomes" id="UP000012092"/>
    </source>
</evidence>
<protein>
    <submittedName>
        <fullName evidence="1">Uncharacterized protein</fullName>
    </submittedName>
</protein>
<dbReference type="EMBL" id="AHNZ02000091">
    <property type="protein sequence ID" value="EMO07131.1"/>
    <property type="molecule type" value="Genomic_DNA"/>
</dbReference>
<sequence>MKWFLVRFKIIKEKYISFCFISNLHQFNKHFGLIKNKTAEFYFLLNFI</sequence>
<gene>
    <name evidence="1" type="ORF">LEP1GSC116_4467</name>
</gene>
<reference evidence="1 2" key="1">
    <citation type="submission" date="2013-01" db="EMBL/GenBank/DDBJ databases">
        <authorList>
            <person name="Harkins D.M."/>
            <person name="Durkin A.S."/>
            <person name="Brinkac L.M."/>
            <person name="Haft D.H."/>
            <person name="Selengut J.D."/>
            <person name="Sanka R."/>
            <person name="DePew J."/>
            <person name="Purushe J."/>
            <person name="Picardeau M."/>
            <person name="Werts C."/>
            <person name="Goarant C."/>
            <person name="Vinetz J.M."/>
            <person name="Sutton G.G."/>
            <person name="Nierman W.C."/>
            <person name="Fouts D.E."/>
        </authorList>
    </citation>
    <scope>NUCLEOTIDE SEQUENCE [LARGE SCALE GENOMIC DNA]</scope>
    <source>
        <strain evidence="1 2">Verdun HP</strain>
    </source>
</reference>
<evidence type="ECO:0000313" key="1">
    <source>
        <dbReference type="EMBL" id="EMO07131.1"/>
    </source>
</evidence>
<organism evidence="1 2">
    <name type="scientific">Leptospira interrogans serovar Icterohaemorrhagiae str. Verdun HP</name>
    <dbReference type="NCBI Taxonomy" id="1049910"/>
    <lineage>
        <taxon>Bacteria</taxon>
        <taxon>Pseudomonadati</taxon>
        <taxon>Spirochaetota</taxon>
        <taxon>Spirochaetia</taxon>
        <taxon>Leptospirales</taxon>
        <taxon>Leptospiraceae</taxon>
        <taxon>Leptospira</taxon>
    </lineage>
</organism>
<dbReference type="AlphaFoldDB" id="M6RMX0"/>
<name>M6RMX0_LEPIR</name>